<dbReference type="InterPro" id="IPR018392">
    <property type="entry name" value="LysM"/>
</dbReference>
<evidence type="ECO:0000313" key="4">
    <source>
        <dbReference type="EMBL" id="CAA9379856.1"/>
    </source>
</evidence>
<evidence type="ECO:0000256" key="1">
    <source>
        <dbReference type="SAM" id="MobiDB-lite"/>
    </source>
</evidence>
<reference evidence="4" key="1">
    <citation type="submission" date="2020-02" db="EMBL/GenBank/DDBJ databases">
        <authorList>
            <person name="Meier V. D."/>
        </authorList>
    </citation>
    <scope>NUCLEOTIDE SEQUENCE</scope>
    <source>
        <strain evidence="4">AVDCRST_MAG21</strain>
    </source>
</reference>
<feature type="compositionally biased region" description="Basic residues" evidence="1">
    <location>
        <begin position="10"/>
        <end position="31"/>
    </location>
</feature>
<dbReference type="AlphaFoldDB" id="A0A6J4N738"/>
<dbReference type="Gene3D" id="3.10.350.10">
    <property type="entry name" value="LysM domain"/>
    <property type="match status" value="1"/>
</dbReference>
<protein>
    <recommendedName>
        <fullName evidence="3">LysM domain-containing protein</fullName>
    </recommendedName>
</protein>
<dbReference type="InterPro" id="IPR036779">
    <property type="entry name" value="LysM_dom_sf"/>
</dbReference>
<proteinExistence type="predicted"/>
<evidence type="ECO:0000256" key="2">
    <source>
        <dbReference type="SAM" id="Phobius"/>
    </source>
</evidence>
<keyword evidence="2" id="KW-1133">Transmembrane helix</keyword>
<evidence type="ECO:0000259" key="3">
    <source>
        <dbReference type="PROSITE" id="PS51782"/>
    </source>
</evidence>
<sequence length="198" mass="21310">MTAAATHDTRHVRRSVRHPEKRRRPVTPRHPRGADQRSLSVSVPANVSTTQRRQVAHSMEVDAVVGRRPQLRSAVRPSTLVGVESANHTTAIVPTVREAGGAPMRLTRRGRLVVFLTLVAATLATVTLVGGPALSSDQAHHSVSRTVVVASGETLWDIAKRVAPAEDPRAVVDDIVALNHLRDGGVIRTGQPLEVPAY</sequence>
<dbReference type="SMART" id="SM00257">
    <property type="entry name" value="LysM"/>
    <property type="match status" value="1"/>
</dbReference>
<keyword evidence="2" id="KW-0472">Membrane</keyword>
<organism evidence="4">
    <name type="scientific">uncultured Nocardioidaceae bacterium</name>
    <dbReference type="NCBI Taxonomy" id="253824"/>
    <lineage>
        <taxon>Bacteria</taxon>
        <taxon>Bacillati</taxon>
        <taxon>Actinomycetota</taxon>
        <taxon>Actinomycetes</taxon>
        <taxon>Propionibacteriales</taxon>
        <taxon>Nocardioidaceae</taxon>
        <taxon>environmental samples</taxon>
    </lineage>
</organism>
<feature type="transmembrane region" description="Helical" evidence="2">
    <location>
        <begin position="112"/>
        <end position="134"/>
    </location>
</feature>
<dbReference type="Pfam" id="PF01476">
    <property type="entry name" value="LysM"/>
    <property type="match status" value="1"/>
</dbReference>
<dbReference type="EMBL" id="CADCUL010000139">
    <property type="protein sequence ID" value="CAA9379856.1"/>
    <property type="molecule type" value="Genomic_DNA"/>
</dbReference>
<dbReference type="SUPFAM" id="SSF54106">
    <property type="entry name" value="LysM domain"/>
    <property type="match status" value="1"/>
</dbReference>
<name>A0A6J4N738_9ACTN</name>
<dbReference type="PROSITE" id="PS51782">
    <property type="entry name" value="LYSM"/>
    <property type="match status" value="1"/>
</dbReference>
<feature type="domain" description="LysM" evidence="3">
    <location>
        <begin position="145"/>
        <end position="195"/>
    </location>
</feature>
<gene>
    <name evidence="4" type="ORF">AVDCRST_MAG21-1447</name>
</gene>
<dbReference type="CDD" id="cd00118">
    <property type="entry name" value="LysM"/>
    <property type="match status" value="1"/>
</dbReference>
<accession>A0A6J4N738</accession>
<keyword evidence="2" id="KW-0812">Transmembrane</keyword>
<feature type="region of interest" description="Disordered" evidence="1">
    <location>
        <begin position="1"/>
        <end position="40"/>
    </location>
</feature>